<dbReference type="KEGG" id="msaa:QYS49_37285"/>
<evidence type="ECO:0000313" key="2">
    <source>
        <dbReference type="EMBL" id="WMN11126.1"/>
    </source>
</evidence>
<evidence type="ECO:0000256" key="1">
    <source>
        <dbReference type="SAM" id="Phobius"/>
    </source>
</evidence>
<evidence type="ECO:0000313" key="3">
    <source>
        <dbReference type="Proteomes" id="UP001230496"/>
    </source>
</evidence>
<organism evidence="2 3">
    <name type="scientific">Marivirga salinarum</name>
    <dbReference type="NCBI Taxonomy" id="3059078"/>
    <lineage>
        <taxon>Bacteria</taxon>
        <taxon>Pseudomonadati</taxon>
        <taxon>Bacteroidota</taxon>
        <taxon>Cytophagia</taxon>
        <taxon>Cytophagales</taxon>
        <taxon>Marivirgaceae</taxon>
        <taxon>Marivirga</taxon>
    </lineage>
</organism>
<dbReference type="EMBL" id="CP129971">
    <property type="protein sequence ID" value="WMN11126.1"/>
    <property type="molecule type" value="Genomic_DNA"/>
</dbReference>
<protein>
    <submittedName>
        <fullName evidence="2">Murein L,D-transpeptidase catalytic domain family protein</fullName>
    </submittedName>
</protein>
<dbReference type="Proteomes" id="UP001230496">
    <property type="component" value="Chromosome"/>
</dbReference>
<gene>
    <name evidence="2" type="ORF">QYS49_37285</name>
</gene>
<dbReference type="PANTHER" id="PTHR38477:SF1">
    <property type="entry name" value="MUREIN L,D-TRANSPEPTIDASE CATALYTIC DOMAIN FAMILY PROTEIN"/>
    <property type="match status" value="1"/>
</dbReference>
<keyword evidence="1" id="KW-0472">Membrane</keyword>
<reference evidence="2 3" key="1">
    <citation type="submission" date="2023-08" db="EMBL/GenBank/DDBJ databases">
        <title>Comparative genomics and taxonomic characterization of three novel marine species of genus Marivirga.</title>
        <authorList>
            <person name="Muhammad N."/>
            <person name="Kim S.-G."/>
        </authorList>
    </citation>
    <scope>NUCLEOTIDE SEQUENCE [LARGE SCALE GENOMIC DNA]</scope>
    <source>
        <strain evidence="2 3">BDSF4-3</strain>
    </source>
</reference>
<keyword evidence="3" id="KW-1185">Reference proteome</keyword>
<dbReference type="AlphaFoldDB" id="A0AA51NCM9"/>
<name>A0AA51NCM9_9BACT</name>
<dbReference type="RefSeq" id="WP_308347942.1">
    <property type="nucleotide sequence ID" value="NZ_CP129971.1"/>
</dbReference>
<dbReference type="PANTHER" id="PTHR38477">
    <property type="entry name" value="HYPOTHETICAL EXPORTED PROTEIN"/>
    <property type="match status" value="1"/>
</dbReference>
<keyword evidence="1" id="KW-0812">Transmembrane</keyword>
<accession>A0AA51NCM9</accession>
<dbReference type="InterPro" id="IPR032676">
    <property type="entry name" value="YkuD_2"/>
</dbReference>
<sequence length="256" mass="29435">MNKEALQTSKTMKFYAFGLIILLMTLGSLFKTKATNTEETLESFLNESYAKMKLSGLSRPPFDLYERGMIGYMNLLASGKRIDNQKITLIDFRISSKEKRLWIIDVEKNELLYYRLVAHGKNTGEDYAKAFSNIKNSNQSSLGFYLTGENYIGKHGFSLRLDGMESGFNDLARERAIVMHSAKYVDKDFAKYNGRLGRSFGCPAIALPQHREIIQGLANRSVLFIYYPKPKYEEGTQLNNKEKAEIYFQERYLAKK</sequence>
<proteinExistence type="predicted"/>
<feature type="transmembrane region" description="Helical" evidence="1">
    <location>
        <begin position="12"/>
        <end position="30"/>
    </location>
</feature>
<dbReference type="Pfam" id="PF13645">
    <property type="entry name" value="YkuD_2"/>
    <property type="match status" value="1"/>
</dbReference>
<keyword evidence="1" id="KW-1133">Transmembrane helix</keyword>